<proteinExistence type="predicted"/>
<protein>
    <submittedName>
        <fullName evidence="2">Uncharacterized protein</fullName>
    </submittedName>
</protein>
<dbReference type="Proteomes" id="UP001152562">
    <property type="component" value="Unassembled WGS sequence"/>
</dbReference>
<sequence length="69" mass="7468">MVRARRTAALLGPTARAASTTRAPRSRQVMIMNTLAAPEMVTRRHPNGATTDLRALLPPLHTIPIGVNE</sequence>
<evidence type="ECO:0000313" key="3">
    <source>
        <dbReference type="Proteomes" id="UP001152562"/>
    </source>
</evidence>
<name>A0A9P0T7B0_PIEBR</name>
<evidence type="ECO:0000313" key="2">
    <source>
        <dbReference type="EMBL" id="CAH4021125.1"/>
    </source>
</evidence>
<reference evidence="2" key="1">
    <citation type="submission" date="2022-05" db="EMBL/GenBank/DDBJ databases">
        <authorList>
            <person name="Okamura Y."/>
        </authorList>
    </citation>
    <scope>NUCLEOTIDE SEQUENCE</scope>
</reference>
<comment type="caution">
    <text evidence="2">The sequence shown here is derived from an EMBL/GenBank/DDBJ whole genome shotgun (WGS) entry which is preliminary data.</text>
</comment>
<gene>
    <name evidence="2" type="ORF">PIBRA_LOCUS3845</name>
</gene>
<dbReference type="AlphaFoldDB" id="A0A9P0T7B0"/>
<feature type="region of interest" description="Disordered" evidence="1">
    <location>
        <begin position="1"/>
        <end position="24"/>
    </location>
</feature>
<feature type="compositionally biased region" description="Low complexity" evidence="1">
    <location>
        <begin position="13"/>
        <end position="24"/>
    </location>
</feature>
<dbReference type="EMBL" id="CALOZG010000004">
    <property type="protein sequence ID" value="CAH4021125.1"/>
    <property type="molecule type" value="Genomic_DNA"/>
</dbReference>
<keyword evidence="3" id="KW-1185">Reference proteome</keyword>
<evidence type="ECO:0000256" key="1">
    <source>
        <dbReference type="SAM" id="MobiDB-lite"/>
    </source>
</evidence>
<organism evidence="2 3">
    <name type="scientific">Pieris brassicae</name>
    <name type="common">White butterfly</name>
    <name type="synonym">Large white butterfly</name>
    <dbReference type="NCBI Taxonomy" id="7116"/>
    <lineage>
        <taxon>Eukaryota</taxon>
        <taxon>Metazoa</taxon>
        <taxon>Ecdysozoa</taxon>
        <taxon>Arthropoda</taxon>
        <taxon>Hexapoda</taxon>
        <taxon>Insecta</taxon>
        <taxon>Pterygota</taxon>
        <taxon>Neoptera</taxon>
        <taxon>Endopterygota</taxon>
        <taxon>Lepidoptera</taxon>
        <taxon>Glossata</taxon>
        <taxon>Ditrysia</taxon>
        <taxon>Papilionoidea</taxon>
        <taxon>Pieridae</taxon>
        <taxon>Pierinae</taxon>
        <taxon>Pieris</taxon>
    </lineage>
</organism>
<accession>A0A9P0T7B0</accession>